<keyword evidence="3" id="KW-1003">Cell membrane</keyword>
<accession>A0A023BRH8</accession>
<dbReference type="PANTHER" id="PTHR30086">
    <property type="entry name" value="ARGININE EXPORTER PROTEIN ARGO"/>
    <property type="match status" value="1"/>
</dbReference>
<keyword evidence="6 7" id="KW-0472">Membrane</keyword>
<dbReference type="RefSeq" id="WP_034244460.1">
    <property type="nucleotide sequence ID" value="NZ_AQRA01000007.1"/>
</dbReference>
<dbReference type="EMBL" id="AQRA01000007">
    <property type="protein sequence ID" value="EZH72581.1"/>
    <property type="molecule type" value="Genomic_DNA"/>
</dbReference>
<evidence type="ECO:0000256" key="2">
    <source>
        <dbReference type="ARBA" id="ARBA00007928"/>
    </source>
</evidence>
<dbReference type="GO" id="GO:0005886">
    <property type="term" value="C:plasma membrane"/>
    <property type="evidence" value="ECO:0007669"/>
    <property type="project" value="UniProtKB-SubCell"/>
</dbReference>
<keyword evidence="5 7" id="KW-1133">Transmembrane helix</keyword>
<keyword evidence="4 7" id="KW-0812">Transmembrane</keyword>
<dbReference type="InterPro" id="IPR001123">
    <property type="entry name" value="LeuE-type"/>
</dbReference>
<protein>
    <recommendedName>
        <fullName evidence="10">Lysine transporter LysE</fullName>
    </recommendedName>
</protein>
<dbReference type="AlphaFoldDB" id="A0A023BRH8"/>
<dbReference type="PIRSF" id="PIRSF006324">
    <property type="entry name" value="LeuE"/>
    <property type="match status" value="1"/>
</dbReference>
<feature type="transmembrane region" description="Helical" evidence="7">
    <location>
        <begin position="6"/>
        <end position="27"/>
    </location>
</feature>
<feature type="transmembrane region" description="Helical" evidence="7">
    <location>
        <begin position="112"/>
        <end position="138"/>
    </location>
</feature>
<evidence type="ECO:0000256" key="6">
    <source>
        <dbReference type="ARBA" id="ARBA00023136"/>
    </source>
</evidence>
<evidence type="ECO:0000256" key="7">
    <source>
        <dbReference type="SAM" id="Phobius"/>
    </source>
</evidence>
<reference evidence="8 9" key="1">
    <citation type="submission" date="2014-04" db="EMBL/GenBank/DDBJ databases">
        <title>Aquimarina sp. 22II-S11-z7 Genome Sequencing.</title>
        <authorList>
            <person name="Lai Q."/>
        </authorList>
    </citation>
    <scope>NUCLEOTIDE SEQUENCE [LARGE SCALE GENOMIC DNA]</scope>
    <source>
        <strain evidence="8 9">22II-S11-z7</strain>
    </source>
</reference>
<dbReference type="Pfam" id="PF01810">
    <property type="entry name" value="LysE"/>
    <property type="match status" value="1"/>
</dbReference>
<feature type="transmembrane region" description="Helical" evidence="7">
    <location>
        <begin position="47"/>
        <end position="68"/>
    </location>
</feature>
<comment type="similarity">
    <text evidence="2">Belongs to the Rht family.</text>
</comment>
<feature type="transmembrane region" description="Helical" evidence="7">
    <location>
        <begin position="74"/>
        <end position="92"/>
    </location>
</feature>
<gene>
    <name evidence="8" type="ORF">ATO12_20820</name>
</gene>
<name>A0A023BRH8_9FLAO</name>
<evidence type="ECO:0000256" key="5">
    <source>
        <dbReference type="ARBA" id="ARBA00022989"/>
    </source>
</evidence>
<evidence type="ECO:0008006" key="10">
    <source>
        <dbReference type="Google" id="ProtNLM"/>
    </source>
</evidence>
<evidence type="ECO:0000256" key="1">
    <source>
        <dbReference type="ARBA" id="ARBA00004651"/>
    </source>
</evidence>
<keyword evidence="9" id="KW-1185">Reference proteome</keyword>
<organism evidence="8 9">
    <name type="scientific">Aquimarina atlantica</name>
    <dbReference type="NCBI Taxonomy" id="1317122"/>
    <lineage>
        <taxon>Bacteria</taxon>
        <taxon>Pseudomonadati</taxon>
        <taxon>Bacteroidota</taxon>
        <taxon>Flavobacteriia</taxon>
        <taxon>Flavobacteriales</taxon>
        <taxon>Flavobacteriaceae</taxon>
        <taxon>Aquimarina</taxon>
    </lineage>
</organism>
<dbReference type="STRING" id="1317122.ATO12_20820"/>
<proteinExistence type="inferred from homology"/>
<evidence type="ECO:0000313" key="8">
    <source>
        <dbReference type="EMBL" id="EZH72581.1"/>
    </source>
</evidence>
<dbReference type="PANTHER" id="PTHR30086:SF14">
    <property type="entry name" value="HOMOSERINE_HOMOSERINE LACTONE EFFLUX PROTEIN"/>
    <property type="match status" value="1"/>
</dbReference>
<comment type="subcellular location">
    <subcellularLocation>
        <location evidence="1">Cell membrane</location>
        <topology evidence="1">Multi-pass membrane protein</topology>
    </subcellularLocation>
</comment>
<comment type="caution">
    <text evidence="8">The sequence shown here is derived from an EMBL/GenBank/DDBJ whole genome shotgun (WGS) entry which is preliminary data.</text>
</comment>
<feature type="transmembrane region" description="Helical" evidence="7">
    <location>
        <begin position="144"/>
        <end position="167"/>
    </location>
</feature>
<dbReference type="Proteomes" id="UP000023541">
    <property type="component" value="Unassembled WGS sequence"/>
</dbReference>
<evidence type="ECO:0000256" key="4">
    <source>
        <dbReference type="ARBA" id="ARBA00022692"/>
    </source>
</evidence>
<sequence>MNLTLWISFIGTVFIIAVTPGPSVLLASANSMNYGAKKTVGTILGDLSANAIQIFLSSLGLASIVISSGEIFGLIKWIGVGYLVYMGVTKIISKPNVEQFKKKNREKSFLKLYSEGFFMSASNPKAIVFFAALFPLFIDESLAFAPQVLVLGITYLVIDGISLFMYVRFASRLKKYLENKEKIHLQNKIIGTLLIFSGAMLSMVRRTNT</sequence>
<evidence type="ECO:0000256" key="3">
    <source>
        <dbReference type="ARBA" id="ARBA00022475"/>
    </source>
</evidence>
<dbReference type="eggNOG" id="COG1280">
    <property type="taxonomic scope" value="Bacteria"/>
</dbReference>
<dbReference type="GO" id="GO:0042970">
    <property type="term" value="F:homoserine transmembrane transporter activity"/>
    <property type="evidence" value="ECO:0007669"/>
    <property type="project" value="TreeGrafter"/>
</dbReference>
<evidence type="ECO:0000313" key="9">
    <source>
        <dbReference type="Proteomes" id="UP000023541"/>
    </source>
</evidence>